<dbReference type="AlphaFoldDB" id="A0A6J5A323"/>
<feature type="coiled-coil region" evidence="1">
    <location>
        <begin position="91"/>
        <end position="118"/>
    </location>
</feature>
<feature type="transmembrane region" description="Helical" evidence="2">
    <location>
        <begin position="30"/>
        <end position="50"/>
    </location>
</feature>
<evidence type="ECO:0000313" key="3">
    <source>
        <dbReference type="EMBL" id="CAB3651911.1"/>
    </source>
</evidence>
<keyword evidence="2" id="KW-0812">Transmembrane</keyword>
<evidence type="ECO:0000256" key="2">
    <source>
        <dbReference type="SAM" id="Phobius"/>
    </source>
</evidence>
<proteinExistence type="predicted"/>
<dbReference type="EMBL" id="CADIKB010000003">
    <property type="protein sequence ID" value="CAB3651911.1"/>
    <property type="molecule type" value="Genomic_DNA"/>
</dbReference>
<name>A0A6J5A323_9BURK</name>
<organism evidence="3 4">
    <name type="scientific">Paraburkholderia phenoliruptrix</name>
    <dbReference type="NCBI Taxonomy" id="252970"/>
    <lineage>
        <taxon>Bacteria</taxon>
        <taxon>Pseudomonadati</taxon>
        <taxon>Pseudomonadota</taxon>
        <taxon>Betaproteobacteria</taxon>
        <taxon>Burkholderiales</taxon>
        <taxon>Burkholderiaceae</taxon>
        <taxon>Paraburkholderia</taxon>
    </lineage>
</organism>
<evidence type="ECO:0000256" key="1">
    <source>
        <dbReference type="SAM" id="Coils"/>
    </source>
</evidence>
<accession>A0A6J5A323</accession>
<keyword evidence="2" id="KW-1133">Transmembrane helix</keyword>
<gene>
    <name evidence="3" type="ORF">LMG22037_01020</name>
</gene>
<dbReference type="Proteomes" id="UP000494249">
    <property type="component" value="Unassembled WGS sequence"/>
</dbReference>
<evidence type="ECO:0000313" key="4">
    <source>
        <dbReference type="Proteomes" id="UP000494249"/>
    </source>
</evidence>
<keyword evidence="1" id="KW-0175">Coiled coil</keyword>
<sequence length="124" mass="13404">MTNRFFYRDACALTRRAYALAPVRRLRVRVAVWALVGILSALGGAAAVLIGEAWRAGLPLAQCLPVPVDKSAEQAELARVRFALAEESAARAAVQKTADSAAAEVARLNDELQFLRGQSRAARR</sequence>
<keyword evidence="2" id="KW-0472">Membrane</keyword>
<reference evidence="3 4" key="1">
    <citation type="submission" date="2020-04" db="EMBL/GenBank/DDBJ databases">
        <authorList>
            <person name="De Canck E."/>
        </authorList>
    </citation>
    <scope>NUCLEOTIDE SEQUENCE [LARGE SCALE GENOMIC DNA]</scope>
    <source>
        <strain evidence="3 4">LMG 22037</strain>
    </source>
</reference>
<protein>
    <submittedName>
        <fullName evidence="3">Uncharacterized protein</fullName>
    </submittedName>
</protein>